<evidence type="ECO:0000313" key="2">
    <source>
        <dbReference type="EMBL" id="TQL52127.1"/>
    </source>
</evidence>
<keyword evidence="3" id="KW-1185">Reference proteome</keyword>
<gene>
    <name evidence="2" type="ORF">FB467_3298</name>
</gene>
<dbReference type="InterPro" id="IPR017517">
    <property type="entry name" value="Maleyloyr_isom"/>
</dbReference>
<proteinExistence type="predicted"/>
<dbReference type="OrthoDB" id="5178565at2"/>
<dbReference type="GO" id="GO:0046872">
    <property type="term" value="F:metal ion binding"/>
    <property type="evidence" value="ECO:0007669"/>
    <property type="project" value="InterPro"/>
</dbReference>
<dbReference type="Proteomes" id="UP000319516">
    <property type="component" value="Unassembled WGS sequence"/>
</dbReference>
<dbReference type="InterPro" id="IPR034660">
    <property type="entry name" value="DinB/YfiT-like"/>
</dbReference>
<dbReference type="EMBL" id="VFOP01000001">
    <property type="protein sequence ID" value="TQL52127.1"/>
    <property type="molecule type" value="Genomic_DNA"/>
</dbReference>
<sequence>MSVPANPTDEQVGEAIRAERRALADLLTGLAPDEWDSPTLCAGWRVREVVAHITMAYRYSLPRVLAGVVRARGNFNRMADRAARRDAAALTPEQLRTCVAEHIEHPWKPPGGGRLGALSHDTIHGLDITEGLGTGRSVPVERIAMVLGGTRPDQLRYFGVDLDGVRLAATDLDWGLGTGSEVTGRAQDLLLVICGRGAAPGRLDGREAGRFTR</sequence>
<name>A0A542YVM5_9MICO</name>
<dbReference type="RefSeq" id="WP_141786039.1">
    <property type="nucleotide sequence ID" value="NZ_BAAAIK010000001.1"/>
</dbReference>
<dbReference type="Pfam" id="PF11716">
    <property type="entry name" value="MDMPI_N"/>
    <property type="match status" value="1"/>
</dbReference>
<dbReference type="InterPro" id="IPR024344">
    <property type="entry name" value="MDMPI_metal-binding"/>
</dbReference>
<comment type="caution">
    <text evidence="2">The sequence shown here is derived from an EMBL/GenBank/DDBJ whole genome shotgun (WGS) entry which is preliminary data.</text>
</comment>
<evidence type="ECO:0000259" key="1">
    <source>
        <dbReference type="Pfam" id="PF11716"/>
    </source>
</evidence>
<protein>
    <submittedName>
        <fullName evidence="2">Uncharacterized protein (TIGR03083 family)</fullName>
    </submittedName>
</protein>
<evidence type="ECO:0000313" key="3">
    <source>
        <dbReference type="Proteomes" id="UP000319516"/>
    </source>
</evidence>
<dbReference type="AlphaFoldDB" id="A0A542YVM5"/>
<organism evidence="2 3">
    <name type="scientific">Ornithinicoccus hortensis</name>
    <dbReference type="NCBI Taxonomy" id="82346"/>
    <lineage>
        <taxon>Bacteria</taxon>
        <taxon>Bacillati</taxon>
        <taxon>Actinomycetota</taxon>
        <taxon>Actinomycetes</taxon>
        <taxon>Micrococcales</taxon>
        <taxon>Intrasporangiaceae</taxon>
        <taxon>Ornithinicoccus</taxon>
    </lineage>
</organism>
<dbReference type="NCBIfam" id="TIGR03083">
    <property type="entry name" value="maleylpyruvate isomerase family mycothiol-dependent enzyme"/>
    <property type="match status" value="1"/>
</dbReference>
<dbReference type="SUPFAM" id="SSF109854">
    <property type="entry name" value="DinB/YfiT-like putative metalloenzymes"/>
    <property type="match status" value="1"/>
</dbReference>
<feature type="domain" description="Mycothiol-dependent maleylpyruvate isomerase metal-binding" evidence="1">
    <location>
        <begin position="17"/>
        <end position="104"/>
    </location>
</feature>
<accession>A0A542YVM5</accession>
<reference evidence="2 3" key="1">
    <citation type="submission" date="2019-06" db="EMBL/GenBank/DDBJ databases">
        <title>Sequencing the genomes of 1000 actinobacteria strains.</title>
        <authorList>
            <person name="Klenk H.-P."/>
        </authorList>
    </citation>
    <scope>NUCLEOTIDE SEQUENCE [LARGE SCALE GENOMIC DNA]</scope>
    <source>
        <strain evidence="2 3">DSM 12335</strain>
    </source>
</reference>
<dbReference type="Gene3D" id="1.20.120.450">
    <property type="entry name" value="dinb family like domain"/>
    <property type="match status" value="1"/>
</dbReference>